<dbReference type="AlphaFoldDB" id="A0AAD4XR10"/>
<keyword evidence="2" id="KW-1185">Reference proteome</keyword>
<gene>
    <name evidence="1" type="ORF">MKW98_009976</name>
</gene>
<organism evidence="1 2">
    <name type="scientific">Papaver atlanticum</name>
    <dbReference type="NCBI Taxonomy" id="357466"/>
    <lineage>
        <taxon>Eukaryota</taxon>
        <taxon>Viridiplantae</taxon>
        <taxon>Streptophyta</taxon>
        <taxon>Embryophyta</taxon>
        <taxon>Tracheophyta</taxon>
        <taxon>Spermatophyta</taxon>
        <taxon>Magnoliopsida</taxon>
        <taxon>Ranunculales</taxon>
        <taxon>Papaveraceae</taxon>
        <taxon>Papaveroideae</taxon>
        <taxon>Papaver</taxon>
    </lineage>
</organism>
<reference evidence="1" key="1">
    <citation type="submission" date="2022-04" db="EMBL/GenBank/DDBJ databases">
        <title>A functionally conserved STORR gene fusion in Papaver species that diverged 16.8 million years ago.</title>
        <authorList>
            <person name="Catania T."/>
        </authorList>
    </citation>
    <scope>NUCLEOTIDE SEQUENCE</scope>
    <source>
        <strain evidence="1">S-188037</strain>
    </source>
</reference>
<sequence>MLREIEVRDKQKSRLVTRTANVHATGNKTTQRCTFTRALWDAILPIKDGEQWQPPNTFKSLLQDWPKVKIHGQKITLIIYTFEIQEEDSGRDVIAQAQSARGGSD</sequence>
<dbReference type="Proteomes" id="UP001202328">
    <property type="component" value="Unassembled WGS sequence"/>
</dbReference>
<evidence type="ECO:0000313" key="1">
    <source>
        <dbReference type="EMBL" id="KAI3935057.1"/>
    </source>
</evidence>
<proteinExistence type="predicted"/>
<protein>
    <submittedName>
        <fullName evidence="1">Uncharacterized protein</fullName>
    </submittedName>
</protein>
<accession>A0AAD4XR10</accession>
<evidence type="ECO:0000313" key="2">
    <source>
        <dbReference type="Proteomes" id="UP001202328"/>
    </source>
</evidence>
<dbReference type="EMBL" id="JAJJMB010006318">
    <property type="protein sequence ID" value="KAI3935057.1"/>
    <property type="molecule type" value="Genomic_DNA"/>
</dbReference>
<comment type="caution">
    <text evidence="1">The sequence shown here is derived from an EMBL/GenBank/DDBJ whole genome shotgun (WGS) entry which is preliminary data.</text>
</comment>
<name>A0AAD4XR10_9MAGN</name>